<keyword evidence="2" id="KW-1185">Reference proteome</keyword>
<dbReference type="Proteomes" id="UP000242875">
    <property type="component" value="Unassembled WGS sequence"/>
</dbReference>
<dbReference type="OrthoDB" id="2963168at2759"/>
<accession>A0A261Y8G9</accession>
<protein>
    <submittedName>
        <fullName evidence="1">Uncharacterized protein</fullName>
    </submittedName>
</protein>
<gene>
    <name evidence="1" type="ORF">BZG36_00411</name>
</gene>
<dbReference type="InterPro" id="IPR043129">
    <property type="entry name" value="ATPase_NBD"/>
</dbReference>
<evidence type="ECO:0000313" key="2">
    <source>
        <dbReference type="Proteomes" id="UP000242875"/>
    </source>
</evidence>
<dbReference type="SUPFAM" id="SSF53067">
    <property type="entry name" value="Actin-like ATPase domain"/>
    <property type="match status" value="2"/>
</dbReference>
<dbReference type="EMBL" id="MVBO01000002">
    <property type="protein sequence ID" value="OZJ06764.1"/>
    <property type="molecule type" value="Genomic_DNA"/>
</dbReference>
<organism evidence="1 2">
    <name type="scientific">Bifiguratus adelaidae</name>
    <dbReference type="NCBI Taxonomy" id="1938954"/>
    <lineage>
        <taxon>Eukaryota</taxon>
        <taxon>Fungi</taxon>
        <taxon>Fungi incertae sedis</taxon>
        <taxon>Mucoromycota</taxon>
        <taxon>Mucoromycotina</taxon>
        <taxon>Endogonomycetes</taxon>
        <taxon>Endogonales</taxon>
        <taxon>Endogonales incertae sedis</taxon>
        <taxon>Bifiguratus</taxon>
    </lineage>
</organism>
<reference evidence="1 2" key="1">
    <citation type="journal article" date="2017" name="Mycologia">
        <title>Bifiguratus adelaidae, gen. et sp. nov., a new member of Mucoromycotina in endophytic and soil-dwelling habitats.</title>
        <authorList>
            <person name="Torres-Cruz T.J."/>
            <person name="Billingsley Tobias T.L."/>
            <person name="Almatruk M."/>
            <person name="Hesse C."/>
            <person name="Kuske C.R."/>
            <person name="Desiro A."/>
            <person name="Benucci G.M."/>
            <person name="Bonito G."/>
            <person name="Stajich J.E."/>
            <person name="Dunlap C."/>
            <person name="Arnold A.E."/>
            <person name="Porras-Alfaro A."/>
        </authorList>
    </citation>
    <scope>NUCLEOTIDE SEQUENCE [LARGE SCALE GENOMIC DNA]</scope>
    <source>
        <strain evidence="1 2">AZ0501</strain>
    </source>
</reference>
<evidence type="ECO:0000313" key="1">
    <source>
        <dbReference type="EMBL" id="OZJ06764.1"/>
    </source>
</evidence>
<dbReference type="Gene3D" id="3.30.420.40">
    <property type="match status" value="1"/>
</dbReference>
<comment type="caution">
    <text evidence="1">The sequence shown here is derived from an EMBL/GenBank/DDBJ whole genome shotgun (WGS) entry which is preliminary data.</text>
</comment>
<dbReference type="PANTHER" id="PTHR14187:SF5">
    <property type="entry name" value="HEAT SHOCK 70 KDA PROTEIN 12A"/>
    <property type="match status" value="1"/>
</dbReference>
<dbReference type="AlphaFoldDB" id="A0A261Y8G9"/>
<dbReference type="CDD" id="cd10229">
    <property type="entry name" value="ASKHA_NBD_HSP70_HSPA12"/>
    <property type="match status" value="1"/>
</dbReference>
<proteinExistence type="predicted"/>
<sequence length="455" mass="50762">MNGFSGKDYPVVIGIDFGTTFSGAAFAFTLAEDGRTPDIIDILKWPRSPGSYPKTATTLLYQTSPAIEAPIDWAESANEKFRNPRIARTHQLVSRFKLFLDESLASNPSSPRVLPVLPPGKTVVDVIADYLRCLHKYLMLQLGRTFARNYAEDSFRYCLTVPAMWSDQAKTAMRQAAVQAGLIKATDHHDRLLLISEPEAAAIYCENRSDDYSVKPGDRFMICDCGGGTVDLIVFELVEENFPGNGENDVYAGLNRSPPGPRRRLKEVTKGQGLSVGGLFIDQRFREFLERKFASVNISPTKNAMDHMVEYFVDKLKPSFDGVQEQFLNLPAFEGAFGKIAEIDIDSGVMFLNAQDLKEEIFDPIVKAIIELIRAQLEQAEICHTIFMVGGFGTSSYLFEHVREEFEGKGVKAVAMPPRAEMAIVKGAVYFGLDPHIITARVLRRTTSTETIYER</sequence>
<name>A0A261Y8G9_9FUNG</name>
<dbReference type="PANTHER" id="PTHR14187">
    <property type="entry name" value="ALPHA KINASE/ELONGATION FACTOR 2 KINASE"/>
    <property type="match status" value="1"/>
</dbReference>